<dbReference type="OrthoDB" id="3634417at2"/>
<dbReference type="CDD" id="cd00085">
    <property type="entry name" value="HNHc"/>
    <property type="match status" value="1"/>
</dbReference>
<dbReference type="Gene3D" id="1.10.30.50">
    <property type="match status" value="1"/>
</dbReference>
<evidence type="ECO:0000313" key="2">
    <source>
        <dbReference type="EMBL" id="TQL69600.1"/>
    </source>
</evidence>
<keyword evidence="3" id="KW-1185">Reference proteome</keyword>
<evidence type="ECO:0000313" key="3">
    <source>
        <dbReference type="Proteomes" id="UP000320209"/>
    </source>
</evidence>
<dbReference type="Proteomes" id="UP000320209">
    <property type="component" value="Unassembled WGS sequence"/>
</dbReference>
<dbReference type="AlphaFoldDB" id="A0A543AAR3"/>
<organism evidence="2 3">
    <name type="scientific">Nocardioides albertanoniae</name>
    <dbReference type="NCBI Taxonomy" id="1175486"/>
    <lineage>
        <taxon>Bacteria</taxon>
        <taxon>Bacillati</taxon>
        <taxon>Actinomycetota</taxon>
        <taxon>Actinomycetes</taxon>
        <taxon>Propionibacteriales</taxon>
        <taxon>Nocardioidaceae</taxon>
        <taxon>Nocardioides</taxon>
    </lineage>
</organism>
<dbReference type="InterPro" id="IPR003615">
    <property type="entry name" value="HNH_nuc"/>
</dbReference>
<feature type="domain" description="HNH nuclease" evidence="1">
    <location>
        <begin position="357"/>
        <end position="409"/>
    </location>
</feature>
<name>A0A543AAR3_9ACTN</name>
<evidence type="ECO:0000259" key="1">
    <source>
        <dbReference type="SMART" id="SM00507"/>
    </source>
</evidence>
<protein>
    <recommendedName>
        <fullName evidence="1">HNH nuclease domain-containing protein</fullName>
    </recommendedName>
</protein>
<reference evidence="2 3" key="1">
    <citation type="submission" date="2019-06" db="EMBL/GenBank/DDBJ databases">
        <title>Sequencing the genomes of 1000 actinobacteria strains.</title>
        <authorList>
            <person name="Klenk H.-P."/>
        </authorList>
    </citation>
    <scope>NUCLEOTIDE SEQUENCE [LARGE SCALE GENOMIC DNA]</scope>
    <source>
        <strain evidence="2 3">DSM 25218</strain>
    </source>
</reference>
<dbReference type="SMART" id="SM00507">
    <property type="entry name" value="HNHc"/>
    <property type="match status" value="1"/>
</dbReference>
<dbReference type="EMBL" id="VFOV01000001">
    <property type="protein sequence ID" value="TQL69600.1"/>
    <property type="molecule type" value="Genomic_DNA"/>
</dbReference>
<gene>
    <name evidence="2" type="ORF">FB381_3512</name>
</gene>
<dbReference type="RefSeq" id="WP_141781458.1">
    <property type="nucleotide sequence ID" value="NZ_VFOV01000001.1"/>
</dbReference>
<comment type="caution">
    <text evidence="2">The sequence shown here is derived from an EMBL/GenBank/DDBJ whole genome shotgun (WGS) entry which is preliminary data.</text>
</comment>
<sequence>MSVENHVDHWGTSPRDPVATALAGMETALGELLAMDPAYWRTSQKKDVLARLETLKAQQAALELRVLATAGDIAEETGDKDASAWMRAELLVDKGAARAQMKLATSVSTHELLAAGLADGVVTRDKARVITNALNAIEANPVASNEVLLLAEKLLVGYATRLTANELRIVGKRILTEIDPVRFEDAEAKALLAEEERAQQKTALRVWDNHDGTVGDNHDGTVGFDGVLPVALGMRFKTHVEAWAQPRKQQFVEKGTPLPPWERLMGQGFARLLETIDPDALPRHGGDPTTINVVISLDELRKELGTAVLGYDETNGTTISATEARKMACNATIIPWVLGADGQVLDAGRSSRFFQPIQRKALRLQQKCCQADGCDMPPEWCDAHHLTPWSLGGKTDLKDGVLLCPHHHRLAHAPGFTHERLPDGTIRFTRRP</sequence>
<accession>A0A543AAR3</accession>
<proteinExistence type="predicted"/>